<dbReference type="AlphaFoldDB" id="A0A2T4TXN9"/>
<dbReference type="PANTHER" id="PTHR33988">
    <property type="entry name" value="ENDORIBONUCLEASE MAZF-RELATED"/>
    <property type="match status" value="1"/>
</dbReference>
<dbReference type="GO" id="GO:0003677">
    <property type="term" value="F:DNA binding"/>
    <property type="evidence" value="ECO:0007669"/>
    <property type="project" value="InterPro"/>
</dbReference>
<dbReference type="SUPFAM" id="SSF50118">
    <property type="entry name" value="Cell growth inhibitor/plasmid maintenance toxic component"/>
    <property type="match status" value="1"/>
</dbReference>
<sequence>MRRRWAVLEADLGHPLGHEQGFLRPVLVISNEAFNSASGLLTVLPVTSLKPDRQPHPFEVFLPAGAAGNPLDSILLPHQIRTIAAHRIHRLCGRLTDRQLRREVAEKVLRHLEFLDLLGLDEEP</sequence>
<evidence type="ECO:0000313" key="3">
    <source>
        <dbReference type="Proteomes" id="UP000241436"/>
    </source>
</evidence>
<dbReference type="Proteomes" id="UP000241436">
    <property type="component" value="Unassembled WGS sequence"/>
</dbReference>
<dbReference type="GO" id="GO:0016787">
    <property type="term" value="F:hydrolase activity"/>
    <property type="evidence" value="ECO:0007669"/>
    <property type="project" value="UniProtKB-KW"/>
</dbReference>
<dbReference type="GO" id="GO:0004521">
    <property type="term" value="F:RNA endonuclease activity"/>
    <property type="evidence" value="ECO:0007669"/>
    <property type="project" value="TreeGrafter"/>
</dbReference>
<keyword evidence="1" id="KW-0378">Hydrolase</keyword>
<gene>
    <name evidence="2" type="ORF">CLG94_09080</name>
</gene>
<dbReference type="PIRSF" id="PIRSF033490">
    <property type="entry name" value="MazF"/>
    <property type="match status" value="1"/>
</dbReference>
<dbReference type="EC" id="3.1.-.-" evidence="1"/>
<keyword evidence="3" id="KW-1185">Reference proteome</keyword>
<protein>
    <recommendedName>
        <fullName evidence="1">mRNA interferase</fullName>
        <ecNumber evidence="1">3.1.-.-</ecNumber>
    </recommendedName>
</protein>
<dbReference type="Pfam" id="PF02452">
    <property type="entry name" value="PemK_toxin"/>
    <property type="match status" value="1"/>
</dbReference>
<dbReference type="InterPro" id="IPR011067">
    <property type="entry name" value="Plasmid_toxin/cell-grow_inhib"/>
</dbReference>
<dbReference type="EMBL" id="NVQC01000022">
    <property type="protein sequence ID" value="PTL35893.1"/>
    <property type="molecule type" value="Genomic_DNA"/>
</dbReference>
<organism evidence="2 3">
    <name type="scientific">Candidatus Methylomirabilis limnetica</name>
    <dbReference type="NCBI Taxonomy" id="2033718"/>
    <lineage>
        <taxon>Bacteria</taxon>
        <taxon>Candidatus Methylomirabilota</taxon>
        <taxon>Candidatus Methylomirabilia</taxon>
        <taxon>Candidatus Methylomirabilales</taxon>
        <taxon>Candidatus Methylomirabilaceae</taxon>
        <taxon>Candidatus Methylomirabilis</taxon>
    </lineage>
</organism>
<comment type="function">
    <text evidence="1">Toxic component of a type II toxin-antitoxin (TA) system.</text>
</comment>
<evidence type="ECO:0000313" key="2">
    <source>
        <dbReference type="EMBL" id="PTL35893.1"/>
    </source>
</evidence>
<dbReference type="GO" id="GO:0006402">
    <property type="term" value="P:mRNA catabolic process"/>
    <property type="evidence" value="ECO:0007669"/>
    <property type="project" value="TreeGrafter"/>
</dbReference>
<dbReference type="OrthoDB" id="9808744at2"/>
<dbReference type="Gene3D" id="2.30.30.110">
    <property type="match status" value="1"/>
</dbReference>
<reference evidence="3" key="2">
    <citation type="journal article" date="2018" name="Environ. Microbiol.">
        <title>Bloom of a denitrifying methanotroph, 'Candidatus Methylomirabilis limnetica', in a deep stratified lake.</title>
        <authorList>
            <person name="Graf J.S."/>
            <person name="Mayr M.J."/>
            <person name="Marchant H.K."/>
            <person name="Tienken D."/>
            <person name="Hach P.F."/>
            <person name="Brand A."/>
            <person name="Schubert C.J."/>
            <person name="Kuypers M.M."/>
            <person name="Milucka J."/>
        </authorList>
    </citation>
    <scope>NUCLEOTIDE SEQUENCE [LARGE SCALE GENOMIC DNA]</scope>
    <source>
        <strain evidence="3">Zug</strain>
    </source>
</reference>
<name>A0A2T4TXN9_9BACT</name>
<accession>A0A2T4TXN9</accession>
<dbReference type="RefSeq" id="WP_107562804.1">
    <property type="nucleotide sequence ID" value="NZ_NVQC01000022.1"/>
</dbReference>
<keyword evidence="1" id="KW-0255">Endonuclease</keyword>
<dbReference type="GO" id="GO:0016075">
    <property type="term" value="P:rRNA catabolic process"/>
    <property type="evidence" value="ECO:0007669"/>
    <property type="project" value="TreeGrafter"/>
</dbReference>
<proteinExistence type="inferred from homology"/>
<evidence type="ECO:0000256" key="1">
    <source>
        <dbReference type="PIRNR" id="PIRNR033490"/>
    </source>
</evidence>
<keyword evidence="1" id="KW-0540">Nuclease</keyword>
<comment type="caution">
    <text evidence="2">The sequence shown here is derived from an EMBL/GenBank/DDBJ whole genome shotgun (WGS) entry which is preliminary data.</text>
</comment>
<reference evidence="2 3" key="1">
    <citation type="submission" date="2017-09" db="EMBL/GenBank/DDBJ databases">
        <title>Bloom of a denitrifying methanotroph, Candidatus Methylomirabilis limnetica, in a deep stratified lake.</title>
        <authorList>
            <person name="Graf J.S."/>
            <person name="Marchant H.K."/>
            <person name="Tienken D."/>
            <person name="Hach P.F."/>
            <person name="Brand A."/>
            <person name="Schubert C.J."/>
            <person name="Kuypers M.M."/>
            <person name="Milucka J."/>
        </authorList>
    </citation>
    <scope>NUCLEOTIDE SEQUENCE [LARGE SCALE GENOMIC DNA]</scope>
    <source>
        <strain evidence="2 3">Zug</strain>
    </source>
</reference>
<comment type="similarity">
    <text evidence="1">Belongs to the PemK/MazF family.</text>
</comment>
<dbReference type="InterPro" id="IPR003477">
    <property type="entry name" value="PemK-like"/>
</dbReference>